<dbReference type="PANTHER" id="PTHR45752:SF195">
    <property type="entry name" value="LEUCINE-RICH REPEAT (LRR) FAMILY PROTEIN-RELATED"/>
    <property type="match status" value="1"/>
</dbReference>
<dbReference type="PROSITE" id="PS51450">
    <property type="entry name" value="LRR"/>
    <property type="match status" value="1"/>
</dbReference>
<name>A0A814XBV9_9BILA</name>
<evidence type="ECO:0000313" key="3">
    <source>
        <dbReference type="Proteomes" id="UP000663829"/>
    </source>
</evidence>
<comment type="caution">
    <text evidence="1">The sequence shown here is derived from an EMBL/GenBank/DDBJ whole genome shotgun (WGS) entry which is preliminary data.</text>
</comment>
<sequence length="592" mass="69740">MKSSVYINTIEDCPVEIWREIFDYLLSTEIIQSFSQLNFRINSVIEQVQMHIDLSSLKITTTMFKYFSQNVVRPHCNQFISIQLSNENKVDAIRLFQSVCQLKHFINLRKLILIRPTKNDLIHLVHNFPSQLSTLKISSGIHRSYTYEETIANKNDDVIRTILKLKSLRTIQIPMINVEDFMYLPSSFIEHLTLDRCDKNIFHFLPVTLKYLKINLLYNSLTQLDLTASLNLPNLTHLILQTELDVQEDIENLIKVIGKNLLCLSLDVLVYGDNVTELFSGDYWANLLAQVPLSCTINLLVRGGYNIDCSLFDSISKTFQTQFWYRHNLPVRIHFTSRSDSLCFYTLPYPKTFYDTHWNNYSTLTTTTMYDKERTMYDVRKPPQILDNDYDQVTIFDAYFANVFEDYEYGYYRNIQELNFNLYERAEATHILSLLDRTIAFSLTNLTTLILNNNSRLDRNYLTNELFAELLRRMPNLTSLSLSYNNIEKLFYSLDQPNNKIQYLKFDDLITQKTFSKIQQLLPNLKMLGCVIINDTILKKMLPLLLFNTKLVCFLLNIRILYDKRALRLWIKDKMKNLQNFNIDGQNFHGWI</sequence>
<gene>
    <name evidence="1" type="ORF">GPM918_LOCUS24440</name>
    <name evidence="2" type="ORF">SRO942_LOCUS24439</name>
</gene>
<evidence type="ECO:0008006" key="4">
    <source>
        <dbReference type="Google" id="ProtNLM"/>
    </source>
</evidence>
<dbReference type="SUPFAM" id="SSF52047">
    <property type="entry name" value="RNI-like"/>
    <property type="match status" value="1"/>
</dbReference>
<dbReference type="OrthoDB" id="10011501at2759"/>
<dbReference type="PANTHER" id="PTHR45752">
    <property type="entry name" value="LEUCINE-RICH REPEAT-CONTAINING"/>
    <property type="match status" value="1"/>
</dbReference>
<dbReference type="EMBL" id="CAJNOQ010009109">
    <property type="protein sequence ID" value="CAF1215749.1"/>
    <property type="molecule type" value="Genomic_DNA"/>
</dbReference>
<accession>A0A814XBV9</accession>
<organism evidence="1 3">
    <name type="scientific">Didymodactylos carnosus</name>
    <dbReference type="NCBI Taxonomy" id="1234261"/>
    <lineage>
        <taxon>Eukaryota</taxon>
        <taxon>Metazoa</taxon>
        <taxon>Spiralia</taxon>
        <taxon>Gnathifera</taxon>
        <taxon>Rotifera</taxon>
        <taxon>Eurotatoria</taxon>
        <taxon>Bdelloidea</taxon>
        <taxon>Philodinida</taxon>
        <taxon>Philodinidae</taxon>
        <taxon>Didymodactylos</taxon>
    </lineage>
</organism>
<proteinExistence type="predicted"/>
<evidence type="ECO:0000313" key="2">
    <source>
        <dbReference type="EMBL" id="CAF3979526.1"/>
    </source>
</evidence>
<dbReference type="Gene3D" id="3.80.10.10">
    <property type="entry name" value="Ribonuclease Inhibitor"/>
    <property type="match status" value="1"/>
</dbReference>
<dbReference type="Proteomes" id="UP000663829">
    <property type="component" value="Unassembled WGS sequence"/>
</dbReference>
<protein>
    <recommendedName>
        <fullName evidence="4">F-box domain-containing protein</fullName>
    </recommendedName>
</protein>
<dbReference type="InterPro" id="IPR001611">
    <property type="entry name" value="Leu-rich_rpt"/>
</dbReference>
<dbReference type="InterPro" id="IPR032675">
    <property type="entry name" value="LRR_dom_sf"/>
</dbReference>
<reference evidence="1" key="1">
    <citation type="submission" date="2021-02" db="EMBL/GenBank/DDBJ databases">
        <authorList>
            <person name="Nowell W R."/>
        </authorList>
    </citation>
    <scope>NUCLEOTIDE SEQUENCE</scope>
</reference>
<evidence type="ECO:0000313" key="1">
    <source>
        <dbReference type="EMBL" id="CAF1215749.1"/>
    </source>
</evidence>
<dbReference type="EMBL" id="CAJOBC010009110">
    <property type="protein sequence ID" value="CAF3979526.1"/>
    <property type="molecule type" value="Genomic_DNA"/>
</dbReference>
<dbReference type="InterPro" id="IPR050715">
    <property type="entry name" value="LRR-SigEffector_domain"/>
</dbReference>
<dbReference type="Proteomes" id="UP000681722">
    <property type="component" value="Unassembled WGS sequence"/>
</dbReference>
<dbReference type="AlphaFoldDB" id="A0A814XBV9"/>
<keyword evidence="3" id="KW-1185">Reference proteome</keyword>